<keyword evidence="5" id="KW-1185">Reference proteome</keyword>
<reference evidence="4 5" key="1">
    <citation type="submission" date="2019-04" db="EMBL/GenBank/DDBJ databases">
        <authorList>
            <person name="Feng G."/>
            <person name="Zhang J."/>
            <person name="Zhu H."/>
        </authorList>
    </citation>
    <scope>NUCLEOTIDE SEQUENCE [LARGE SCALE GENOMIC DNA]</scope>
    <source>
        <strain evidence="4 5">9PBR-1</strain>
    </source>
</reference>
<evidence type="ECO:0000256" key="2">
    <source>
        <dbReference type="ARBA" id="ARBA00023315"/>
    </source>
</evidence>
<protein>
    <submittedName>
        <fullName evidence="4">GNAT family N-acetyltransferase</fullName>
    </submittedName>
</protein>
<dbReference type="RefSeq" id="WP_135395298.1">
    <property type="nucleotide sequence ID" value="NZ_SRMB01000002.1"/>
</dbReference>
<comment type="caution">
    <text evidence="4">The sequence shown here is derived from an EMBL/GenBank/DDBJ whole genome shotgun (WGS) entry which is preliminary data.</text>
</comment>
<keyword evidence="1 4" id="KW-0808">Transferase</keyword>
<dbReference type="Pfam" id="PF00583">
    <property type="entry name" value="Acetyltransf_1"/>
    <property type="match status" value="1"/>
</dbReference>
<keyword evidence="2" id="KW-0012">Acyltransferase</keyword>
<name>A0A4Z0QEC4_9BACT</name>
<gene>
    <name evidence="4" type="ORF">E5K02_13445</name>
</gene>
<evidence type="ECO:0000259" key="3">
    <source>
        <dbReference type="PROSITE" id="PS51186"/>
    </source>
</evidence>
<organism evidence="4 5">
    <name type="scientific">Hymenobacter metallicola</name>
    <dbReference type="NCBI Taxonomy" id="2563114"/>
    <lineage>
        <taxon>Bacteria</taxon>
        <taxon>Pseudomonadati</taxon>
        <taxon>Bacteroidota</taxon>
        <taxon>Cytophagia</taxon>
        <taxon>Cytophagales</taxon>
        <taxon>Hymenobacteraceae</taxon>
        <taxon>Hymenobacter</taxon>
    </lineage>
</organism>
<sequence length="166" mass="18271">MSTAATTIQLEVSSPQAAEAQPLLDALSEQLGTRFGSDGRASFTEWQTGDSRYIFLLARLEGEAVGCGAVRPLTDTVGEVKRMFAKYSRQGIGEAVLQQLETEASQAGYTELWLETREANTEACRFYLKNGYQRRPNYGPYIGRDHSACFGKLLTSSDAAEFLSHD</sequence>
<dbReference type="Proteomes" id="UP000298471">
    <property type="component" value="Unassembled WGS sequence"/>
</dbReference>
<dbReference type="AlphaFoldDB" id="A0A4Z0QEC4"/>
<feature type="domain" description="N-acetyltransferase" evidence="3">
    <location>
        <begin position="10"/>
        <end position="155"/>
    </location>
</feature>
<dbReference type="Gene3D" id="3.40.630.30">
    <property type="match status" value="1"/>
</dbReference>
<evidence type="ECO:0000313" key="5">
    <source>
        <dbReference type="Proteomes" id="UP000298471"/>
    </source>
</evidence>
<dbReference type="OrthoDB" id="9803233at2"/>
<dbReference type="EMBL" id="SRMB01000002">
    <property type="protein sequence ID" value="TGE27381.1"/>
    <property type="molecule type" value="Genomic_DNA"/>
</dbReference>
<accession>A0A4Z0QEC4</accession>
<dbReference type="SUPFAM" id="SSF55729">
    <property type="entry name" value="Acyl-CoA N-acyltransferases (Nat)"/>
    <property type="match status" value="1"/>
</dbReference>
<dbReference type="InterPro" id="IPR000182">
    <property type="entry name" value="GNAT_dom"/>
</dbReference>
<dbReference type="InterPro" id="IPR016181">
    <property type="entry name" value="Acyl_CoA_acyltransferase"/>
</dbReference>
<evidence type="ECO:0000313" key="4">
    <source>
        <dbReference type="EMBL" id="TGE27381.1"/>
    </source>
</evidence>
<dbReference type="PROSITE" id="PS51186">
    <property type="entry name" value="GNAT"/>
    <property type="match status" value="1"/>
</dbReference>
<dbReference type="PANTHER" id="PTHR43877">
    <property type="entry name" value="AMINOALKYLPHOSPHONATE N-ACETYLTRANSFERASE-RELATED-RELATED"/>
    <property type="match status" value="1"/>
</dbReference>
<evidence type="ECO:0000256" key="1">
    <source>
        <dbReference type="ARBA" id="ARBA00022679"/>
    </source>
</evidence>
<dbReference type="CDD" id="cd04301">
    <property type="entry name" value="NAT_SF"/>
    <property type="match status" value="1"/>
</dbReference>
<dbReference type="GO" id="GO:0016747">
    <property type="term" value="F:acyltransferase activity, transferring groups other than amino-acyl groups"/>
    <property type="evidence" value="ECO:0007669"/>
    <property type="project" value="InterPro"/>
</dbReference>
<proteinExistence type="predicted"/>
<dbReference type="PANTHER" id="PTHR43877:SF2">
    <property type="entry name" value="AMINOALKYLPHOSPHONATE N-ACETYLTRANSFERASE-RELATED"/>
    <property type="match status" value="1"/>
</dbReference>
<dbReference type="InterPro" id="IPR050832">
    <property type="entry name" value="Bact_Acetyltransf"/>
</dbReference>